<keyword evidence="3" id="KW-0472">Membrane</keyword>
<dbReference type="Proteomes" id="UP000291591">
    <property type="component" value="Unassembled WGS sequence"/>
</dbReference>
<dbReference type="CDD" id="cd05829">
    <property type="entry name" value="Sortase_F"/>
    <property type="match status" value="1"/>
</dbReference>
<dbReference type="Pfam" id="PF04203">
    <property type="entry name" value="Sortase"/>
    <property type="match status" value="1"/>
</dbReference>
<keyword evidence="5" id="KW-1185">Reference proteome</keyword>
<dbReference type="RefSeq" id="WP_165438236.1">
    <property type="nucleotide sequence ID" value="NZ_SHKL01000001.1"/>
</dbReference>
<feature type="compositionally biased region" description="Pro residues" evidence="2">
    <location>
        <begin position="151"/>
        <end position="163"/>
    </location>
</feature>
<keyword evidence="3" id="KW-1133">Transmembrane helix</keyword>
<reference evidence="4 5" key="1">
    <citation type="submission" date="2019-02" db="EMBL/GenBank/DDBJ databases">
        <title>Sequencing the genomes of 1000 actinobacteria strains.</title>
        <authorList>
            <person name="Klenk H.-P."/>
        </authorList>
    </citation>
    <scope>NUCLEOTIDE SEQUENCE [LARGE SCALE GENOMIC DNA]</scope>
    <source>
        <strain evidence="4 5">DSM 45779</strain>
    </source>
</reference>
<dbReference type="InterPro" id="IPR005754">
    <property type="entry name" value="Sortase"/>
</dbReference>
<accession>A0A4Q7URE2</accession>
<evidence type="ECO:0000256" key="2">
    <source>
        <dbReference type="SAM" id="MobiDB-lite"/>
    </source>
</evidence>
<dbReference type="EMBL" id="SHKL01000001">
    <property type="protein sequence ID" value="RZT84156.1"/>
    <property type="molecule type" value="Genomic_DNA"/>
</dbReference>
<comment type="caution">
    <text evidence="4">The sequence shown here is derived from an EMBL/GenBank/DDBJ whole genome shotgun (WGS) entry which is preliminary data.</text>
</comment>
<dbReference type="AlphaFoldDB" id="A0A4Q7URE2"/>
<proteinExistence type="predicted"/>
<feature type="compositionally biased region" description="Pro residues" evidence="2">
    <location>
        <begin position="186"/>
        <end position="208"/>
    </location>
</feature>
<evidence type="ECO:0000313" key="4">
    <source>
        <dbReference type="EMBL" id="RZT84156.1"/>
    </source>
</evidence>
<evidence type="ECO:0000256" key="3">
    <source>
        <dbReference type="SAM" id="Phobius"/>
    </source>
</evidence>
<evidence type="ECO:0000313" key="5">
    <source>
        <dbReference type="Proteomes" id="UP000291591"/>
    </source>
</evidence>
<protein>
    <submittedName>
        <fullName evidence="4">Sortase family protein</fullName>
    </submittedName>
</protein>
<dbReference type="InterPro" id="IPR023365">
    <property type="entry name" value="Sortase_dom-sf"/>
</dbReference>
<keyword evidence="1" id="KW-0378">Hydrolase</keyword>
<feature type="compositionally biased region" description="Low complexity" evidence="2">
    <location>
        <begin position="128"/>
        <end position="150"/>
    </location>
</feature>
<keyword evidence="3" id="KW-0812">Transmembrane</keyword>
<evidence type="ECO:0000256" key="1">
    <source>
        <dbReference type="ARBA" id="ARBA00022801"/>
    </source>
</evidence>
<gene>
    <name evidence="4" type="ORF">EV383_0990</name>
</gene>
<dbReference type="InterPro" id="IPR042001">
    <property type="entry name" value="Sortase_F"/>
</dbReference>
<organism evidence="4 5">
    <name type="scientific">Pseudonocardia sediminis</name>
    <dbReference type="NCBI Taxonomy" id="1397368"/>
    <lineage>
        <taxon>Bacteria</taxon>
        <taxon>Bacillati</taxon>
        <taxon>Actinomycetota</taxon>
        <taxon>Actinomycetes</taxon>
        <taxon>Pseudonocardiales</taxon>
        <taxon>Pseudonocardiaceae</taxon>
        <taxon>Pseudonocardia</taxon>
    </lineage>
</organism>
<sequence>MSDRRRRPGNRGALFLLLLGVIFLGAGVLLHLYGSDDREVVAQDVGSLPGTTTTASRPLAEDIPVLSGLDELLVRPGSAPPVTGVAGLNGGFDGSGSGGPPGGPAGSGLPVTRTDAAPGGEAPGGRPPGAVAPAAGAATGPAVPGSSIPGSPIPGGGPVPALPAPGTDPSARAQAADERSVLDDPTPAPVPRRPVPAALPQPPSPLAPAQPGLLGPVYPLPEPADARPAPTPVLPAALELPARAVTAPVDAVGTDPSGGMVVPEEVRTVGWWAPGVLPGGASGSAVIAGHVDSRTQGVGVLSILPQLTEGEPVLIRDATGRTAAFRVAARREYGKYDLPRDVFRRDGAPQLVLITCGGRFDPAARSYESNIVVYAVPDPAPAAPPAPAPTPAP</sequence>
<feature type="region of interest" description="Disordered" evidence="2">
    <location>
        <begin position="84"/>
        <end position="220"/>
    </location>
</feature>
<feature type="transmembrane region" description="Helical" evidence="3">
    <location>
        <begin position="12"/>
        <end position="33"/>
    </location>
</feature>
<dbReference type="Gene3D" id="2.40.260.10">
    <property type="entry name" value="Sortase"/>
    <property type="match status" value="1"/>
</dbReference>
<dbReference type="GO" id="GO:0016787">
    <property type="term" value="F:hydrolase activity"/>
    <property type="evidence" value="ECO:0007669"/>
    <property type="project" value="UniProtKB-KW"/>
</dbReference>
<name>A0A4Q7URE2_PSEST</name>
<feature type="compositionally biased region" description="Gly residues" evidence="2">
    <location>
        <begin position="87"/>
        <end position="106"/>
    </location>
</feature>
<dbReference type="SUPFAM" id="SSF63817">
    <property type="entry name" value="Sortase"/>
    <property type="match status" value="1"/>
</dbReference>